<keyword evidence="1" id="KW-0812">Transmembrane</keyword>
<protein>
    <submittedName>
        <fullName evidence="2">Uncharacterized protein</fullName>
    </submittedName>
</protein>
<proteinExistence type="predicted"/>
<reference evidence="2 3" key="1">
    <citation type="journal article" date="2024" name="Environ. Microbiol.">
        <title>Novel evolutionary insights on the interactions of the Holosporales (Alphaproteobacteria) with eukaryotic hosts from comparative genomics.</title>
        <authorList>
            <person name="Giovannini M."/>
            <person name="Petroni G."/>
            <person name="Castelli M."/>
        </authorList>
    </citation>
    <scope>NUCLEOTIDE SEQUENCE [LARGE SCALE GENOMIC DNA]</scope>
    <source>
        <strain evidence="2 3">US_Bl 15I1</strain>
    </source>
</reference>
<dbReference type="EMBL" id="CP133270">
    <property type="protein sequence ID" value="WVX66267.1"/>
    <property type="molecule type" value="Genomic_DNA"/>
</dbReference>
<name>A0ABZ2C1C1_9PROT</name>
<gene>
    <name evidence="2" type="ORF">Bealeia1_00443</name>
</gene>
<keyword evidence="3" id="KW-1185">Reference proteome</keyword>
<accession>A0ABZ2C1C1</accession>
<evidence type="ECO:0000313" key="2">
    <source>
        <dbReference type="EMBL" id="WVX66267.1"/>
    </source>
</evidence>
<evidence type="ECO:0000313" key="3">
    <source>
        <dbReference type="Proteomes" id="UP001330434"/>
    </source>
</evidence>
<dbReference type="Proteomes" id="UP001330434">
    <property type="component" value="Chromosome"/>
</dbReference>
<keyword evidence="1" id="KW-1133">Transmembrane helix</keyword>
<organism evidence="2 3">
    <name type="scientific">Candidatus Bealeia paramacronuclearis</name>
    <dbReference type="NCBI Taxonomy" id="1921001"/>
    <lineage>
        <taxon>Bacteria</taxon>
        <taxon>Pseudomonadati</taxon>
        <taxon>Pseudomonadota</taxon>
        <taxon>Alphaproteobacteria</taxon>
        <taxon>Holosporales</taxon>
        <taxon>Holosporaceae</taxon>
        <taxon>Candidatus Bealeia</taxon>
    </lineage>
</organism>
<sequence>MSHRFFSKSFLEREFHSNLSYYEAYPKSRRADPVSISSFKMIFSCALIIGVVMLNFPLSSAILPKGPEGCPSIGTINAHYHDILQGENNVLTLENKEYKLTLLKRSEPIPSFELYTKAVTHPDSIPGKTCDYDARFPDGDFITHHFRLEPVTP</sequence>
<feature type="transmembrane region" description="Helical" evidence="1">
    <location>
        <begin position="39"/>
        <end position="58"/>
    </location>
</feature>
<evidence type="ECO:0000256" key="1">
    <source>
        <dbReference type="SAM" id="Phobius"/>
    </source>
</evidence>
<keyword evidence="1" id="KW-0472">Membrane</keyword>